<dbReference type="InterPro" id="IPR036116">
    <property type="entry name" value="FN3_sf"/>
</dbReference>
<dbReference type="InterPro" id="IPR003961">
    <property type="entry name" value="FN3_dom"/>
</dbReference>
<dbReference type="InterPro" id="IPR013783">
    <property type="entry name" value="Ig-like_fold"/>
</dbReference>
<dbReference type="PROSITE" id="PS50853">
    <property type="entry name" value="FN3"/>
    <property type="match status" value="1"/>
</dbReference>
<evidence type="ECO:0000313" key="3">
    <source>
        <dbReference type="EMBL" id="MCW3786962.1"/>
    </source>
</evidence>
<dbReference type="AlphaFoldDB" id="A0AAE3SFD4"/>
<dbReference type="PROSITE" id="PS51257">
    <property type="entry name" value="PROKAR_LIPOPROTEIN"/>
    <property type="match status" value="1"/>
</dbReference>
<evidence type="ECO:0000259" key="2">
    <source>
        <dbReference type="PROSITE" id="PS50853"/>
    </source>
</evidence>
<dbReference type="SUPFAM" id="SSF49265">
    <property type="entry name" value="Fibronectin type III"/>
    <property type="match status" value="2"/>
</dbReference>
<gene>
    <name evidence="3" type="ORF">OM075_10815</name>
</gene>
<dbReference type="Proteomes" id="UP001209229">
    <property type="component" value="Unassembled WGS sequence"/>
</dbReference>
<evidence type="ECO:0000256" key="1">
    <source>
        <dbReference type="SAM" id="SignalP"/>
    </source>
</evidence>
<proteinExistence type="predicted"/>
<sequence length="461" mass="50840">MKQLTILFIAFLALSMSSCSKDDDTKGSTTKSYTTTDFVGIWTSNQYSIDVFVKLQNDGTGEIVDPNGDTNDITWEVGTFDVEETDANGNTNTVAYNGVIATDTDGFEYYYIVSSLSTDVDQITDVYNHIVYSKGTIIDQEEEEEEGSSIETPSAPTDFTVANIGKESVSLIFNYTGTCTGVKIYSAEKTTDLEPIVNLTEVVEGENTVEIESLTPDTEYSFYVYAYNSDDTEVVYSEETVSVTVTTNSAIANLPIERFGFHDQYGGALTIGVLVNASDLVEDQSMWIESGDVTFELYTSESKDDGYALADSNPFLLPDWNNSQIVDMNAFANEWNYVAGQVYYLKVQAKDRNGNVIGESYVQEVEYPQSNDIIPEKPTGVVLTKNGTCVDITWTVADKAVSYEVYVSTTSGMDYKTKVGDTTETSMSDCDRGTNVKMYYQVVAVSSTGNKMYSDPVSIWL</sequence>
<keyword evidence="4" id="KW-1185">Reference proteome</keyword>
<name>A0AAE3SFD4_9BACT</name>
<dbReference type="SMART" id="SM00060">
    <property type="entry name" value="FN3"/>
    <property type="match status" value="2"/>
</dbReference>
<dbReference type="Gene3D" id="2.60.40.10">
    <property type="entry name" value="Immunoglobulins"/>
    <property type="match status" value="2"/>
</dbReference>
<evidence type="ECO:0000313" key="4">
    <source>
        <dbReference type="Proteomes" id="UP001209229"/>
    </source>
</evidence>
<reference evidence="3" key="1">
    <citation type="submission" date="2022-10" db="EMBL/GenBank/DDBJ databases">
        <authorList>
            <person name="Yu W.X."/>
        </authorList>
    </citation>
    <scope>NUCLEOTIDE SEQUENCE</scope>
    <source>
        <strain evidence="3">AAT</strain>
    </source>
</reference>
<comment type="caution">
    <text evidence="3">The sequence shown here is derived from an EMBL/GenBank/DDBJ whole genome shotgun (WGS) entry which is preliminary data.</text>
</comment>
<dbReference type="RefSeq" id="WP_301190527.1">
    <property type="nucleotide sequence ID" value="NZ_JAPDPJ010000021.1"/>
</dbReference>
<protein>
    <submittedName>
        <fullName evidence="3">Fibronectin type III domain-containing protein</fullName>
    </submittedName>
</protein>
<dbReference type="Pfam" id="PF00041">
    <property type="entry name" value="fn3"/>
    <property type="match status" value="1"/>
</dbReference>
<feature type="signal peptide" evidence="1">
    <location>
        <begin position="1"/>
        <end position="22"/>
    </location>
</feature>
<feature type="chain" id="PRO_5041899726" evidence="1">
    <location>
        <begin position="23"/>
        <end position="461"/>
    </location>
</feature>
<keyword evidence="1" id="KW-0732">Signal</keyword>
<dbReference type="EMBL" id="JAPDPJ010000021">
    <property type="protein sequence ID" value="MCW3786962.1"/>
    <property type="molecule type" value="Genomic_DNA"/>
</dbReference>
<dbReference type="CDD" id="cd00063">
    <property type="entry name" value="FN3"/>
    <property type="match status" value="1"/>
</dbReference>
<accession>A0AAE3SFD4</accession>
<feature type="domain" description="Fibronectin type-III" evidence="2">
    <location>
        <begin position="155"/>
        <end position="250"/>
    </location>
</feature>
<organism evidence="3 4">
    <name type="scientific">Plebeiibacterium sediminum</name>
    <dbReference type="NCBI Taxonomy" id="2992112"/>
    <lineage>
        <taxon>Bacteria</taxon>
        <taxon>Pseudomonadati</taxon>
        <taxon>Bacteroidota</taxon>
        <taxon>Bacteroidia</taxon>
        <taxon>Marinilabiliales</taxon>
        <taxon>Marinilabiliaceae</taxon>
        <taxon>Plebeiibacterium</taxon>
    </lineage>
</organism>